<proteinExistence type="predicted"/>
<reference evidence="1 2" key="1">
    <citation type="submission" date="2019-04" db="EMBL/GenBank/DDBJ databases">
        <title>Geobacter ruber sp. nov., ferric-reducing bacteria isolated from paddy soil.</title>
        <authorList>
            <person name="Xu Z."/>
            <person name="Masuda Y."/>
            <person name="Itoh H."/>
            <person name="Senoo K."/>
        </authorList>
    </citation>
    <scope>NUCLEOTIDE SEQUENCE [LARGE SCALE GENOMIC DNA]</scope>
    <source>
        <strain evidence="1 2">Red88</strain>
    </source>
</reference>
<dbReference type="OrthoDB" id="9816185at2"/>
<name>A0A5A9X9E5_9BACT</name>
<dbReference type="Proteomes" id="UP000324298">
    <property type="component" value="Unassembled WGS sequence"/>
</dbReference>
<evidence type="ECO:0008006" key="3">
    <source>
        <dbReference type="Google" id="ProtNLM"/>
    </source>
</evidence>
<comment type="caution">
    <text evidence="1">The sequence shown here is derived from an EMBL/GenBank/DDBJ whole genome shotgun (WGS) entry which is preliminary data.</text>
</comment>
<dbReference type="EMBL" id="SRSD01000008">
    <property type="protein sequence ID" value="KAA0889842.1"/>
    <property type="molecule type" value="Genomic_DNA"/>
</dbReference>
<gene>
    <name evidence="1" type="ORF">ET418_13805</name>
</gene>
<accession>A0A5A9X9E5</accession>
<dbReference type="AlphaFoldDB" id="A0A5A9X9E5"/>
<sequence length="353" mass="39927">MLHQIPDSTERARLLAVVEMQRQLMEALCNLPEAAVVDQTWLQGVWPGLPAAWIKRLWENDKGNRATWIATIAAANTDDKQTIRNMVAEQLHFAELYHNPPTVRLTKHDWKPTVFAAVNQLLKSFYDPYFYKEEGFHNPGGEKFHKEHFIAGFTPRVKICPYTDNIIQDTKLDHFIPKDQYPMLSCHPDNLIPCSTDSNSGSHKGTTAPLDPDEADQAGAWFHPRWRNAVGKYRLTFPAGPAPQPQVVFEALAADDQPRLNNMERMFGLSEFWGGFLDDEVQIIASDVQGLLQFDGKQPTEANVRACVLLCASQQRNKIGKDGLAIVKSFFYEHIAHTQVLLDQIIRACVHGT</sequence>
<evidence type="ECO:0000313" key="1">
    <source>
        <dbReference type="EMBL" id="KAA0889842.1"/>
    </source>
</evidence>
<organism evidence="1 2">
    <name type="scientific">Oryzomonas rubra</name>
    <dbReference type="NCBI Taxonomy" id="2509454"/>
    <lineage>
        <taxon>Bacteria</taxon>
        <taxon>Pseudomonadati</taxon>
        <taxon>Thermodesulfobacteriota</taxon>
        <taxon>Desulfuromonadia</taxon>
        <taxon>Geobacterales</taxon>
        <taxon>Geobacteraceae</taxon>
        <taxon>Oryzomonas</taxon>
    </lineage>
</organism>
<evidence type="ECO:0000313" key="2">
    <source>
        <dbReference type="Proteomes" id="UP000324298"/>
    </source>
</evidence>
<dbReference type="RefSeq" id="WP_149308469.1">
    <property type="nucleotide sequence ID" value="NZ_SRSD01000008.1"/>
</dbReference>
<protein>
    <recommendedName>
        <fullName evidence="3">HNH nuclease domain-containing protein</fullName>
    </recommendedName>
</protein>
<keyword evidence="2" id="KW-1185">Reference proteome</keyword>